<protein>
    <submittedName>
        <fullName evidence="10">PISTILLATA-like protein</fullName>
    </submittedName>
</protein>
<dbReference type="InterPro" id="IPR033896">
    <property type="entry name" value="MEF2-like_N"/>
</dbReference>
<evidence type="ECO:0000313" key="10">
    <source>
        <dbReference type="EMBL" id="AIE56153.1"/>
    </source>
</evidence>
<proteinExistence type="evidence at transcript level"/>
<sequence>MGRGKIEIKRIENSTNRQVTYSKRKNGILKKAREITVLCDADVSLVIFSSTGKMDEYCSSPLIKQLDRYQKASGNKLWDAKHEYLSAEVDRVKKENDNMQIELRHLKGEDLTPLNPRELIPIEAALEDGLVGVKAKIKEHRRALKKKTRMLEEENKRLIAKLQQVEIHGRGEMDTGANNGYNNQKAADGTRDYPSHNDNHHQVPFAFQMQPIQSNLTTATTTTNNNKYQLLD</sequence>
<feature type="compositionally biased region" description="Polar residues" evidence="7">
    <location>
        <begin position="176"/>
        <end position="185"/>
    </location>
</feature>
<dbReference type="Pfam" id="PF01486">
    <property type="entry name" value="K-box"/>
    <property type="match status" value="1"/>
</dbReference>
<comment type="subcellular location">
    <subcellularLocation>
        <location evidence="1">Nucleus</location>
    </subcellularLocation>
</comment>
<dbReference type="GO" id="GO:0045944">
    <property type="term" value="P:positive regulation of transcription by RNA polymerase II"/>
    <property type="evidence" value="ECO:0007669"/>
    <property type="project" value="InterPro"/>
</dbReference>
<dbReference type="GO" id="GO:0000977">
    <property type="term" value="F:RNA polymerase II transcription regulatory region sequence-specific DNA binding"/>
    <property type="evidence" value="ECO:0007669"/>
    <property type="project" value="InterPro"/>
</dbReference>
<dbReference type="PROSITE" id="PS51297">
    <property type="entry name" value="K_BOX"/>
    <property type="match status" value="1"/>
</dbReference>
<accession>A0A075F3Z9</accession>
<evidence type="ECO:0000256" key="7">
    <source>
        <dbReference type="SAM" id="MobiDB-lite"/>
    </source>
</evidence>
<dbReference type="SUPFAM" id="SSF55455">
    <property type="entry name" value="SRF-like"/>
    <property type="match status" value="1"/>
</dbReference>
<evidence type="ECO:0000256" key="1">
    <source>
        <dbReference type="ARBA" id="ARBA00004123"/>
    </source>
</evidence>
<dbReference type="PROSITE" id="PS50066">
    <property type="entry name" value="MADS_BOX_2"/>
    <property type="match status" value="1"/>
</dbReference>
<dbReference type="InterPro" id="IPR036879">
    <property type="entry name" value="TF_MADSbox_sf"/>
</dbReference>
<keyword evidence="2" id="KW-0805">Transcription regulation</keyword>
<evidence type="ECO:0000256" key="3">
    <source>
        <dbReference type="ARBA" id="ARBA00023125"/>
    </source>
</evidence>
<dbReference type="Gene3D" id="3.40.1810.10">
    <property type="entry name" value="Transcription factor, MADS-box"/>
    <property type="match status" value="1"/>
</dbReference>
<dbReference type="InterPro" id="IPR002487">
    <property type="entry name" value="TF_Kbox"/>
</dbReference>
<keyword evidence="5" id="KW-0539">Nucleus</keyword>
<dbReference type="GO" id="GO:0003700">
    <property type="term" value="F:DNA-binding transcription factor activity"/>
    <property type="evidence" value="ECO:0007669"/>
    <property type="project" value="InterPro"/>
</dbReference>
<dbReference type="CDD" id="cd00265">
    <property type="entry name" value="MADS_MEF2_like"/>
    <property type="match status" value="1"/>
</dbReference>
<dbReference type="Pfam" id="PF00319">
    <property type="entry name" value="SRF-TF"/>
    <property type="match status" value="1"/>
</dbReference>
<dbReference type="AlphaFoldDB" id="A0A075F3Z9"/>
<feature type="compositionally biased region" description="Basic and acidic residues" evidence="7">
    <location>
        <begin position="188"/>
        <end position="201"/>
    </location>
</feature>
<evidence type="ECO:0000259" key="8">
    <source>
        <dbReference type="PROSITE" id="PS50066"/>
    </source>
</evidence>
<dbReference type="PROSITE" id="PS00350">
    <property type="entry name" value="MADS_BOX_1"/>
    <property type="match status" value="1"/>
</dbReference>
<organism evidence="10">
    <name type="scientific">Papaver somniferum</name>
    <name type="common">Opium poppy</name>
    <dbReference type="NCBI Taxonomy" id="3469"/>
    <lineage>
        <taxon>Eukaryota</taxon>
        <taxon>Viridiplantae</taxon>
        <taxon>Streptophyta</taxon>
        <taxon>Embryophyta</taxon>
        <taxon>Tracheophyta</taxon>
        <taxon>Spermatophyta</taxon>
        <taxon>Magnoliopsida</taxon>
        <taxon>Ranunculales</taxon>
        <taxon>Papaveraceae</taxon>
        <taxon>Papaveroideae</taxon>
        <taxon>Papaver</taxon>
    </lineage>
</organism>
<dbReference type="PANTHER" id="PTHR48019">
    <property type="entry name" value="SERUM RESPONSE FACTOR HOMOLOG"/>
    <property type="match status" value="1"/>
</dbReference>
<feature type="coiled-coil region" evidence="6">
    <location>
        <begin position="82"/>
        <end position="109"/>
    </location>
</feature>
<feature type="region of interest" description="Disordered" evidence="7">
    <location>
        <begin position="171"/>
        <end position="201"/>
    </location>
</feature>
<dbReference type="InterPro" id="IPR002100">
    <property type="entry name" value="TF_MADSbox"/>
</dbReference>
<evidence type="ECO:0000256" key="5">
    <source>
        <dbReference type="ARBA" id="ARBA00023242"/>
    </source>
</evidence>
<feature type="coiled-coil region" evidence="6">
    <location>
        <begin position="134"/>
        <end position="168"/>
    </location>
</feature>
<evidence type="ECO:0000256" key="6">
    <source>
        <dbReference type="SAM" id="Coils"/>
    </source>
</evidence>
<evidence type="ECO:0000256" key="2">
    <source>
        <dbReference type="ARBA" id="ARBA00023015"/>
    </source>
</evidence>
<dbReference type="GO" id="GO:0046983">
    <property type="term" value="F:protein dimerization activity"/>
    <property type="evidence" value="ECO:0007669"/>
    <property type="project" value="InterPro"/>
</dbReference>
<feature type="domain" description="MADS-box" evidence="8">
    <location>
        <begin position="1"/>
        <end position="61"/>
    </location>
</feature>
<dbReference type="PRINTS" id="PR00404">
    <property type="entry name" value="MADSDOMAIN"/>
</dbReference>
<keyword evidence="3" id="KW-0238">DNA-binding</keyword>
<reference evidence="10" key="1">
    <citation type="journal article" date="2014" name="PLoS ONE">
        <title>Recessive Loci Pps-1 and OM Differentially Regulate PISTILLATA-1 and APETALA3-1 Expression for Sepal and Petal Development in Papaver somniferum.</title>
        <authorList>
            <person name="Singh S.K."/>
            <person name="Shukla A.K."/>
            <person name="Dhawan O.P."/>
            <person name="Shasany A.K."/>
        </authorList>
    </citation>
    <scope>NUCLEOTIDE SEQUENCE</scope>
    <source>
        <tissue evidence="10">Sepal</tissue>
    </source>
</reference>
<dbReference type="GO" id="GO:0005634">
    <property type="term" value="C:nucleus"/>
    <property type="evidence" value="ECO:0007669"/>
    <property type="project" value="UniProtKB-SubCell"/>
</dbReference>
<dbReference type="InterPro" id="IPR050142">
    <property type="entry name" value="MADS-box/MEF2_TF"/>
</dbReference>
<evidence type="ECO:0000259" key="9">
    <source>
        <dbReference type="PROSITE" id="PS51297"/>
    </source>
</evidence>
<name>A0A075F3Z9_PAPSO</name>
<keyword evidence="4" id="KW-0804">Transcription</keyword>
<dbReference type="EMBL" id="KF550916">
    <property type="protein sequence ID" value="AIE56153.1"/>
    <property type="molecule type" value="mRNA"/>
</dbReference>
<evidence type="ECO:0000256" key="4">
    <source>
        <dbReference type="ARBA" id="ARBA00023163"/>
    </source>
</evidence>
<dbReference type="SMART" id="SM00432">
    <property type="entry name" value="MADS"/>
    <property type="match status" value="1"/>
</dbReference>
<feature type="domain" description="K-box" evidence="9">
    <location>
        <begin position="82"/>
        <end position="168"/>
    </location>
</feature>
<keyword evidence="6" id="KW-0175">Coiled coil</keyword>